<dbReference type="EMBL" id="JAOWLA010000006">
    <property type="protein sequence ID" value="MCV2864766.1"/>
    <property type="molecule type" value="Genomic_DNA"/>
</dbReference>
<accession>A0ABT2Z1Y2</accession>
<dbReference type="CDD" id="cd05233">
    <property type="entry name" value="SDR_c"/>
    <property type="match status" value="1"/>
</dbReference>
<dbReference type="Pfam" id="PF13561">
    <property type="entry name" value="adh_short_C2"/>
    <property type="match status" value="1"/>
</dbReference>
<dbReference type="Gene3D" id="3.40.50.720">
    <property type="entry name" value="NAD(P)-binding Rossmann-like Domain"/>
    <property type="match status" value="1"/>
</dbReference>
<gene>
    <name evidence="3" type="ORF">OE647_08465</name>
</gene>
<organism evidence="3 4">
    <name type="scientific">Albidovulum sediminicola</name>
    <dbReference type="NCBI Taxonomy" id="2984331"/>
    <lineage>
        <taxon>Bacteria</taxon>
        <taxon>Pseudomonadati</taxon>
        <taxon>Pseudomonadota</taxon>
        <taxon>Alphaproteobacteria</taxon>
        <taxon>Rhodobacterales</taxon>
        <taxon>Paracoccaceae</taxon>
        <taxon>Albidovulum</taxon>
    </lineage>
</organism>
<protein>
    <submittedName>
        <fullName evidence="3">SDR family oxidoreductase</fullName>
    </submittedName>
</protein>
<dbReference type="PROSITE" id="PS00061">
    <property type="entry name" value="ADH_SHORT"/>
    <property type="match status" value="1"/>
</dbReference>
<evidence type="ECO:0000313" key="3">
    <source>
        <dbReference type="EMBL" id="MCV2864766.1"/>
    </source>
</evidence>
<comment type="similarity">
    <text evidence="1">Belongs to the short-chain dehydrogenases/reductases (SDR) family.</text>
</comment>
<dbReference type="InterPro" id="IPR002347">
    <property type="entry name" value="SDR_fam"/>
</dbReference>
<evidence type="ECO:0000256" key="2">
    <source>
        <dbReference type="ARBA" id="ARBA00023002"/>
    </source>
</evidence>
<comment type="caution">
    <text evidence="3">The sequence shown here is derived from an EMBL/GenBank/DDBJ whole genome shotgun (WGS) entry which is preliminary data.</text>
</comment>
<dbReference type="RefSeq" id="WP_263721280.1">
    <property type="nucleotide sequence ID" value="NZ_JAOWLA010000006.1"/>
</dbReference>
<reference evidence="3 4" key="1">
    <citation type="submission" date="2022-10" db="EMBL/GenBank/DDBJ databases">
        <title>Defluviimonas sp. nov., isolated from ocean surface water.</title>
        <authorList>
            <person name="He W."/>
            <person name="Wang L."/>
            <person name="Zhang D.-F."/>
        </authorList>
    </citation>
    <scope>NUCLEOTIDE SEQUENCE [LARGE SCALE GENOMIC DNA]</scope>
    <source>
        <strain evidence="3 4">WL0075</strain>
    </source>
</reference>
<dbReference type="InterPro" id="IPR051122">
    <property type="entry name" value="SDR_DHRS6-like"/>
</dbReference>
<dbReference type="SUPFAM" id="SSF51735">
    <property type="entry name" value="NAD(P)-binding Rossmann-fold domains"/>
    <property type="match status" value="1"/>
</dbReference>
<keyword evidence="4" id="KW-1185">Reference proteome</keyword>
<dbReference type="InterPro" id="IPR036291">
    <property type="entry name" value="NAD(P)-bd_dom_sf"/>
</dbReference>
<proteinExistence type="inferred from homology"/>
<sequence length="263" mass="27487">MNGLAKTSPDLRPLARRVAFLTGAGSGIGRAGALALAQAGAHVHVTDRDGTRAADTATAIREAGGSAASQTLDVTDDAAVAAAVAAVGDDHGRLDILHSHAGVQIQGTLEEVTARDMDLSWALNVRSHFVAARAAVDRMRRQGGGSIIITASNSGVQFDREMIAYATTKHAAVAMTRQMAADYARFNIRINALCPGFVDTPFNAGFEVQMGGRQALERYVATAIPMGRWGEVREIAEAIVFLASDASSFMTGHALVIDGGESI</sequence>
<dbReference type="InterPro" id="IPR020904">
    <property type="entry name" value="Sc_DH/Rdtase_CS"/>
</dbReference>
<dbReference type="PANTHER" id="PTHR43477:SF1">
    <property type="entry name" value="DIHYDROANTICAPSIN 7-DEHYDROGENASE"/>
    <property type="match status" value="1"/>
</dbReference>
<dbReference type="Proteomes" id="UP001652503">
    <property type="component" value="Unassembled WGS sequence"/>
</dbReference>
<evidence type="ECO:0000313" key="4">
    <source>
        <dbReference type="Proteomes" id="UP001652503"/>
    </source>
</evidence>
<dbReference type="PRINTS" id="PR00081">
    <property type="entry name" value="GDHRDH"/>
</dbReference>
<name>A0ABT2Z1Y2_9RHOB</name>
<keyword evidence="2" id="KW-0560">Oxidoreductase</keyword>
<dbReference type="PANTHER" id="PTHR43477">
    <property type="entry name" value="DIHYDROANTICAPSIN 7-DEHYDROGENASE"/>
    <property type="match status" value="1"/>
</dbReference>
<evidence type="ECO:0000256" key="1">
    <source>
        <dbReference type="ARBA" id="ARBA00006484"/>
    </source>
</evidence>